<feature type="binding site" evidence="6">
    <location>
        <position position="327"/>
    </location>
    <ligand>
        <name>S-adenosyl-L-methionine</name>
        <dbReference type="ChEBI" id="CHEBI:59789"/>
    </ligand>
</feature>
<evidence type="ECO:0000313" key="11">
    <source>
        <dbReference type="Proteomes" id="UP000646745"/>
    </source>
</evidence>
<dbReference type="PANTHER" id="PTHR11061:SF49">
    <property type="entry name" value="23S RRNA (URACIL(1939)-C(5))-METHYLTRANSFERASE RLMD"/>
    <property type="match status" value="1"/>
</dbReference>
<reference evidence="11" key="1">
    <citation type="journal article" date="2019" name="Int. J. Syst. Evol. Microbiol.">
        <title>The Global Catalogue of Microorganisms (GCM) 10K type strain sequencing project: providing services to taxonomists for standard genome sequencing and annotation.</title>
        <authorList>
            <consortium name="The Broad Institute Genomics Platform"/>
            <consortium name="The Broad Institute Genome Sequencing Center for Infectious Disease"/>
            <person name="Wu L."/>
            <person name="Ma J."/>
        </authorList>
    </citation>
    <scope>NUCLEOTIDE SEQUENCE [LARGE SCALE GENOMIC DNA]</scope>
    <source>
        <strain evidence="11">KCTC 32998</strain>
    </source>
</reference>
<protein>
    <submittedName>
        <fullName evidence="10">23S rRNA (Uracil(1939)-C(5))-methyltransferase RlmD</fullName>
    </submittedName>
</protein>
<evidence type="ECO:0000256" key="4">
    <source>
        <dbReference type="ARBA" id="ARBA00022691"/>
    </source>
</evidence>
<feature type="region of interest" description="Disordered" evidence="8">
    <location>
        <begin position="1"/>
        <end position="29"/>
    </location>
</feature>
<keyword evidence="3 6" id="KW-0808">Transferase</keyword>
<evidence type="ECO:0000313" key="10">
    <source>
        <dbReference type="EMBL" id="GHB08294.1"/>
    </source>
</evidence>
<dbReference type="PROSITE" id="PS50926">
    <property type="entry name" value="TRAM"/>
    <property type="match status" value="1"/>
</dbReference>
<proteinExistence type="inferred from homology"/>
<keyword evidence="1" id="KW-0004">4Fe-4S</keyword>
<dbReference type="InterPro" id="IPR029063">
    <property type="entry name" value="SAM-dependent_MTases_sf"/>
</dbReference>
<evidence type="ECO:0000256" key="2">
    <source>
        <dbReference type="ARBA" id="ARBA00022603"/>
    </source>
</evidence>
<evidence type="ECO:0000256" key="7">
    <source>
        <dbReference type="PROSITE-ProRule" id="PRU10015"/>
    </source>
</evidence>
<keyword evidence="1" id="KW-0408">Iron</keyword>
<dbReference type="SUPFAM" id="SSF50249">
    <property type="entry name" value="Nucleic acid-binding proteins"/>
    <property type="match status" value="1"/>
</dbReference>
<feature type="compositionally biased region" description="Basic residues" evidence="8">
    <location>
        <begin position="1"/>
        <end position="10"/>
    </location>
</feature>
<keyword evidence="1" id="KW-0479">Metal-binding</keyword>
<sequence length="483" mass="52939">MAMLGKRRTPSTRARAQGSQGAESPLPQAITPGALVIERLAHDGRGVTRSVVGKTVFVDRALPGEQVEIAVHRERRRFDEAHVRRRLIDAATRVTPPCEHYERCGGCDLQHMAIEAQRDHKRQVLTELLARQGIEPPRTVDLLSGRDAGYRRRARLGVKVSRDGEVHLGFRVRGSDQLIDIDSCYVLAPSLAALLQPLRRQLQSLAAPRHVGHIELLAGDDGAAHVIVRQLRSVPEDARRWAEFATRERLALALREGREAPVLRWLGGPGAAPASLTTRVDAGGQPISLGFEPGDFLQVNAEINQQLIDRAREWLELDASERLLDLFAGIGNFALSLAPDVDRVTAVEGSQAMVERLNDNARCNGFETVEARQADLSTVDGLLETWLAEHDVVVLDPPRDGADAICRRLGASAASRVLYVSCDPASLARDAAHLRENGFCLERLAIADMFPHTAHLESMVLFSRGTATAVGGRDSAATRRDRR</sequence>
<keyword evidence="2 6" id="KW-0489">Methyltransferase</keyword>
<feature type="binding site" evidence="6">
    <location>
        <position position="396"/>
    </location>
    <ligand>
        <name>S-adenosyl-L-methionine</name>
        <dbReference type="ChEBI" id="CHEBI:59789"/>
    </ligand>
</feature>
<gene>
    <name evidence="10" type="primary">rlmD</name>
    <name evidence="10" type="ORF">GCM10009038_02170</name>
</gene>
<dbReference type="Gene3D" id="2.40.50.140">
    <property type="entry name" value="Nucleic acid-binding proteins"/>
    <property type="match status" value="1"/>
</dbReference>
<dbReference type="RefSeq" id="WP_189442746.1">
    <property type="nucleotide sequence ID" value="NZ_BMZI01000001.1"/>
</dbReference>
<evidence type="ECO:0000256" key="5">
    <source>
        <dbReference type="ARBA" id="ARBA00023014"/>
    </source>
</evidence>
<organism evidence="10 11">
    <name type="scientific">Salinicola rhizosphaerae</name>
    <dbReference type="NCBI Taxonomy" id="1443141"/>
    <lineage>
        <taxon>Bacteria</taxon>
        <taxon>Pseudomonadati</taxon>
        <taxon>Pseudomonadota</taxon>
        <taxon>Gammaproteobacteria</taxon>
        <taxon>Oceanospirillales</taxon>
        <taxon>Halomonadaceae</taxon>
        <taxon>Salinicola</taxon>
    </lineage>
</organism>
<dbReference type="PROSITE" id="PS51687">
    <property type="entry name" value="SAM_MT_RNA_M5U"/>
    <property type="match status" value="1"/>
</dbReference>
<dbReference type="PROSITE" id="PS01230">
    <property type="entry name" value="TRMA_1"/>
    <property type="match status" value="1"/>
</dbReference>
<dbReference type="Pfam" id="PF05958">
    <property type="entry name" value="tRNA_U5-meth_tr"/>
    <property type="match status" value="1"/>
</dbReference>
<name>A0ABQ3DNY0_9GAMM</name>
<dbReference type="Proteomes" id="UP000646745">
    <property type="component" value="Unassembled WGS sequence"/>
</dbReference>
<feature type="binding site" evidence="6">
    <location>
        <position position="298"/>
    </location>
    <ligand>
        <name>S-adenosyl-L-methionine</name>
        <dbReference type="ChEBI" id="CHEBI:59789"/>
    </ligand>
</feature>
<accession>A0ABQ3DNY0</accession>
<dbReference type="EMBL" id="BMZI01000001">
    <property type="protein sequence ID" value="GHB08294.1"/>
    <property type="molecule type" value="Genomic_DNA"/>
</dbReference>
<keyword evidence="5" id="KW-0411">Iron-sulfur</keyword>
<dbReference type="PANTHER" id="PTHR11061">
    <property type="entry name" value="RNA M5U METHYLTRANSFERASE"/>
    <property type="match status" value="1"/>
</dbReference>
<feature type="binding site" evidence="6">
    <location>
        <position position="348"/>
    </location>
    <ligand>
        <name>S-adenosyl-L-methionine</name>
        <dbReference type="ChEBI" id="CHEBI:59789"/>
    </ligand>
</feature>
<comment type="caution">
    <text evidence="10">The sequence shown here is derived from an EMBL/GenBank/DDBJ whole genome shotgun (WGS) entry which is preliminary data.</text>
</comment>
<keyword evidence="11" id="KW-1185">Reference proteome</keyword>
<dbReference type="InterPro" id="IPR012340">
    <property type="entry name" value="NA-bd_OB-fold"/>
</dbReference>
<evidence type="ECO:0000256" key="3">
    <source>
        <dbReference type="ARBA" id="ARBA00022679"/>
    </source>
</evidence>
<comment type="similarity">
    <text evidence="6">Belongs to the class I-like SAM-binding methyltransferase superfamily. RNA M5U methyltransferase family.</text>
</comment>
<dbReference type="InterPro" id="IPR030390">
    <property type="entry name" value="MeTrfase_TrmA_AS"/>
</dbReference>
<evidence type="ECO:0000256" key="6">
    <source>
        <dbReference type="PROSITE-ProRule" id="PRU01024"/>
    </source>
</evidence>
<dbReference type="InterPro" id="IPR010280">
    <property type="entry name" value="U5_MeTrfase_fam"/>
</dbReference>
<feature type="domain" description="TRAM" evidence="9">
    <location>
        <begin position="23"/>
        <end position="85"/>
    </location>
</feature>
<evidence type="ECO:0000259" key="9">
    <source>
        <dbReference type="PROSITE" id="PS50926"/>
    </source>
</evidence>
<dbReference type="Gene3D" id="2.40.50.1070">
    <property type="match status" value="1"/>
</dbReference>
<evidence type="ECO:0000256" key="8">
    <source>
        <dbReference type="SAM" id="MobiDB-lite"/>
    </source>
</evidence>
<evidence type="ECO:0000256" key="1">
    <source>
        <dbReference type="ARBA" id="ARBA00022485"/>
    </source>
</evidence>
<dbReference type="CDD" id="cd02440">
    <property type="entry name" value="AdoMet_MTases"/>
    <property type="match status" value="1"/>
</dbReference>
<dbReference type="InterPro" id="IPR002792">
    <property type="entry name" value="TRAM_dom"/>
</dbReference>
<dbReference type="SUPFAM" id="SSF53335">
    <property type="entry name" value="S-adenosyl-L-methionine-dependent methyltransferases"/>
    <property type="match status" value="1"/>
</dbReference>
<feature type="compositionally biased region" description="Polar residues" evidence="8">
    <location>
        <begin position="11"/>
        <end position="22"/>
    </location>
</feature>
<feature type="active site" description="Nucleophile" evidence="6">
    <location>
        <position position="422"/>
    </location>
</feature>
<feature type="active site" evidence="7">
    <location>
        <position position="422"/>
    </location>
</feature>
<dbReference type="Gene3D" id="3.40.50.150">
    <property type="entry name" value="Vaccinia Virus protein VP39"/>
    <property type="match status" value="1"/>
</dbReference>
<keyword evidence="4 6" id="KW-0949">S-adenosyl-L-methionine</keyword>